<proteinExistence type="inferred from homology"/>
<dbReference type="EMBL" id="AMGM01000066">
    <property type="protein sequence ID" value="EKB48165.1"/>
    <property type="molecule type" value="Genomic_DNA"/>
</dbReference>
<dbReference type="InterPro" id="IPR008915">
    <property type="entry name" value="Peptidase_M50"/>
</dbReference>
<dbReference type="GO" id="GO:0046872">
    <property type="term" value="F:metal ion binding"/>
    <property type="evidence" value="ECO:0007669"/>
    <property type="project" value="UniProtKB-UniRule"/>
</dbReference>
<dbReference type="CDD" id="cd06164">
    <property type="entry name" value="S2P-M50_SpoIVFB_CBS"/>
    <property type="match status" value="1"/>
</dbReference>
<evidence type="ECO:0000259" key="17">
    <source>
        <dbReference type="Pfam" id="PF02163"/>
    </source>
</evidence>
<dbReference type="GO" id="GO:0006508">
    <property type="term" value="P:proteolysis"/>
    <property type="evidence" value="ECO:0007669"/>
    <property type="project" value="UniProtKB-KW"/>
</dbReference>
<gene>
    <name evidence="18" type="ORF">B879_03236</name>
</gene>
<dbReference type="PANTHER" id="PTHR39188:SF3">
    <property type="entry name" value="STAGE IV SPORULATION PROTEIN FB"/>
    <property type="match status" value="1"/>
</dbReference>
<dbReference type="GO" id="GO:0005886">
    <property type="term" value="C:plasma membrane"/>
    <property type="evidence" value="ECO:0007669"/>
    <property type="project" value="UniProtKB-SubCell"/>
</dbReference>
<comment type="similarity">
    <text evidence="2 14">Belongs to the peptidase M50B family.</text>
</comment>
<evidence type="ECO:0000256" key="11">
    <source>
        <dbReference type="ARBA" id="ARBA00023049"/>
    </source>
</evidence>
<keyword evidence="5 14" id="KW-0812">Transmembrane</keyword>
<evidence type="ECO:0000256" key="3">
    <source>
        <dbReference type="ARBA" id="ARBA00022475"/>
    </source>
</evidence>
<protein>
    <recommendedName>
        <fullName evidence="14">Zinc metalloprotease</fullName>
    </recommendedName>
</protein>
<dbReference type="InterPro" id="IPR016483">
    <property type="entry name" value="UCP006404_Pept_M50_CBS"/>
</dbReference>
<dbReference type="PANTHER" id="PTHR39188">
    <property type="entry name" value="MEMBRANE-ASSOCIATED ZINC METALLOPROTEASE M50B"/>
    <property type="match status" value="1"/>
</dbReference>
<feature type="binding site" evidence="16">
    <location>
        <position position="63"/>
    </location>
    <ligand>
        <name>Zn(2+)</name>
        <dbReference type="ChEBI" id="CHEBI:29105"/>
        <note>catalytic</note>
    </ligand>
</feature>
<evidence type="ECO:0000256" key="1">
    <source>
        <dbReference type="ARBA" id="ARBA00004651"/>
    </source>
</evidence>
<evidence type="ECO:0000256" key="9">
    <source>
        <dbReference type="ARBA" id="ARBA00022833"/>
    </source>
</evidence>
<dbReference type="OrthoDB" id="9800627at2"/>
<evidence type="ECO:0000256" key="14">
    <source>
        <dbReference type="PIRNR" id="PIRNR006404"/>
    </source>
</evidence>
<evidence type="ECO:0000256" key="10">
    <source>
        <dbReference type="ARBA" id="ARBA00022989"/>
    </source>
</evidence>
<evidence type="ECO:0000256" key="5">
    <source>
        <dbReference type="ARBA" id="ARBA00022692"/>
    </source>
</evidence>
<keyword evidence="9 14" id="KW-0862">Zinc</keyword>
<feature type="transmembrane region" description="Helical" evidence="14">
    <location>
        <begin position="42"/>
        <end position="61"/>
    </location>
</feature>
<evidence type="ECO:0000256" key="2">
    <source>
        <dbReference type="ARBA" id="ARBA00007931"/>
    </source>
</evidence>
<evidence type="ECO:0000256" key="8">
    <source>
        <dbReference type="ARBA" id="ARBA00022801"/>
    </source>
</evidence>
<evidence type="ECO:0000256" key="16">
    <source>
        <dbReference type="PIRSR" id="PIRSR006404-2"/>
    </source>
</evidence>
<dbReference type="RefSeq" id="WP_009186254.1">
    <property type="nucleotide sequence ID" value="NZ_AMGM01000066.1"/>
</dbReference>
<evidence type="ECO:0000256" key="13">
    <source>
        <dbReference type="ARBA" id="ARBA00023136"/>
    </source>
</evidence>
<evidence type="ECO:0000256" key="7">
    <source>
        <dbReference type="ARBA" id="ARBA00022737"/>
    </source>
</evidence>
<keyword evidence="6 14" id="KW-0479">Metal-binding</keyword>
<feature type="transmembrane region" description="Helical" evidence="14">
    <location>
        <begin position="99"/>
        <end position="122"/>
    </location>
</feature>
<name>K1KVI4_CECL9</name>
<keyword evidence="4 14" id="KW-0645">Protease</keyword>
<keyword evidence="8 14" id="KW-0378">Hydrolase</keyword>
<keyword evidence="13 14" id="KW-0472">Membrane</keyword>
<comment type="subcellular location">
    <subcellularLocation>
        <location evidence="1 14">Cell membrane</location>
        <topology evidence="1 14">Multi-pass membrane protein</topology>
    </subcellularLocation>
</comment>
<evidence type="ECO:0000256" key="15">
    <source>
        <dbReference type="PIRSR" id="PIRSR006404-1"/>
    </source>
</evidence>
<dbReference type="Proteomes" id="UP000004478">
    <property type="component" value="Unassembled WGS sequence"/>
</dbReference>
<dbReference type="Pfam" id="PF02163">
    <property type="entry name" value="Peptidase_M50"/>
    <property type="match status" value="2"/>
</dbReference>
<dbReference type="Gene3D" id="3.10.580.10">
    <property type="entry name" value="CBS-domain"/>
    <property type="match status" value="1"/>
</dbReference>
<keyword evidence="10 14" id="KW-1133">Transmembrane helix</keyword>
<dbReference type="AlphaFoldDB" id="K1KVI4"/>
<sequence>MKFSLYLGSYKNVKVFIHWTFSLLLLWIIISNMRQGMPGMDILWIIIFVLALFACVVMHEFGHALAAQKYGIQTKDIVLYPIGGVARLEKLPEDPKQELWVAIAGPLVNVGLFVILSIILSFTGYNLENLELEELRIRPNTILLYIASANLILAVFNMLPAFPMDGGRVLRALLSIRLPRAKATQIAGGIGQFLAIFFVFFGLFNNPILVLIGIFIFLGAAAEVSHTQQESFLKGYKVKDALMMKFQIIAFDAPLSKAVEKLLNSQATHFVVVKDDVAVGTLSRNEIIKGLKEGNEDTIIEQVADFSPLKIETEEDLDEAWKKMMMDNKKVAFIIENGHFLGILDQENIGEFVMVKSALTKA</sequence>
<keyword evidence="19" id="KW-1185">Reference proteome</keyword>
<feature type="transmembrane region" description="Helical" evidence="14">
    <location>
        <begin position="207"/>
        <end position="224"/>
    </location>
</feature>
<keyword evidence="12" id="KW-0129">CBS domain</keyword>
<reference evidence="18 19" key="1">
    <citation type="journal article" date="2012" name="J. Bacteriol.">
        <title>Draft Genome Sequence of Cecembia lonarensis Strain LW9T, Isolated from Lonar Lake, a Haloalkaline Lake in India.</title>
        <authorList>
            <person name="Shivaji S."/>
            <person name="Ara S."/>
            <person name="Singh A."/>
            <person name="Pinnaka A.K."/>
        </authorList>
    </citation>
    <scope>NUCLEOTIDE SEQUENCE [LARGE SCALE GENOMIC DNA]</scope>
    <source>
        <strain evidence="18 19">LW9</strain>
    </source>
</reference>
<dbReference type="PIRSF" id="PIRSF006404">
    <property type="entry name" value="UCP006404_Pept_M50_CBS"/>
    <property type="match status" value="1"/>
</dbReference>
<comment type="cofactor">
    <cofactor evidence="14 16">
        <name>Zn(2+)</name>
        <dbReference type="ChEBI" id="CHEBI:29105"/>
    </cofactor>
    <text evidence="14 16">Binds 1 zinc ion per subunit.</text>
</comment>
<dbReference type="SUPFAM" id="SSF54631">
    <property type="entry name" value="CBS-domain pair"/>
    <property type="match status" value="1"/>
</dbReference>
<accession>K1KVI4</accession>
<feature type="transmembrane region" description="Helical" evidence="14">
    <location>
        <begin position="12"/>
        <end position="30"/>
    </location>
</feature>
<keyword evidence="11 14" id="KW-0482">Metalloprotease</keyword>
<feature type="binding site" evidence="16">
    <location>
        <position position="59"/>
    </location>
    <ligand>
        <name>Zn(2+)</name>
        <dbReference type="ChEBI" id="CHEBI:29105"/>
        <note>catalytic</note>
    </ligand>
</feature>
<organism evidence="18 19">
    <name type="scientific">Cecembia lonarensis (strain CCUG 58316 / KCTC 22772 / LW9)</name>
    <dbReference type="NCBI Taxonomy" id="1225176"/>
    <lineage>
        <taxon>Bacteria</taxon>
        <taxon>Pseudomonadati</taxon>
        <taxon>Bacteroidota</taxon>
        <taxon>Cytophagia</taxon>
        <taxon>Cytophagales</taxon>
        <taxon>Cyclobacteriaceae</taxon>
        <taxon>Cecembia</taxon>
    </lineage>
</organism>
<feature type="domain" description="Peptidase M50" evidence="17">
    <location>
        <begin position="48"/>
        <end position="122"/>
    </location>
</feature>
<feature type="transmembrane region" description="Helical" evidence="14">
    <location>
        <begin position="142"/>
        <end position="162"/>
    </location>
</feature>
<evidence type="ECO:0000313" key="19">
    <source>
        <dbReference type="Proteomes" id="UP000004478"/>
    </source>
</evidence>
<evidence type="ECO:0000256" key="12">
    <source>
        <dbReference type="ARBA" id="ARBA00023122"/>
    </source>
</evidence>
<dbReference type="InterPro" id="IPR046342">
    <property type="entry name" value="CBS_dom_sf"/>
</dbReference>
<keyword evidence="3 14" id="KW-1003">Cell membrane</keyword>
<evidence type="ECO:0000313" key="18">
    <source>
        <dbReference type="EMBL" id="EKB48165.1"/>
    </source>
</evidence>
<evidence type="ECO:0000256" key="6">
    <source>
        <dbReference type="ARBA" id="ARBA00022723"/>
    </source>
</evidence>
<evidence type="ECO:0000256" key="4">
    <source>
        <dbReference type="ARBA" id="ARBA00022670"/>
    </source>
</evidence>
<feature type="binding site" evidence="16">
    <location>
        <position position="165"/>
    </location>
    <ligand>
        <name>Zn(2+)</name>
        <dbReference type="ChEBI" id="CHEBI:29105"/>
        <note>catalytic</note>
    </ligand>
</feature>
<feature type="active site" evidence="15">
    <location>
        <position position="60"/>
    </location>
</feature>
<comment type="caution">
    <text evidence="18">The sequence shown here is derived from an EMBL/GenBank/DDBJ whole genome shotgun (WGS) entry which is preliminary data.</text>
</comment>
<keyword evidence="7" id="KW-0677">Repeat</keyword>
<dbReference type="GO" id="GO:0008237">
    <property type="term" value="F:metallopeptidase activity"/>
    <property type="evidence" value="ECO:0007669"/>
    <property type="project" value="UniProtKB-UniRule"/>
</dbReference>
<feature type="domain" description="Peptidase M50" evidence="17">
    <location>
        <begin position="139"/>
        <end position="197"/>
    </location>
</feature>